<proteinExistence type="predicted"/>
<dbReference type="Pfam" id="PF13456">
    <property type="entry name" value="RVT_3"/>
    <property type="match status" value="1"/>
</dbReference>
<dbReference type="AlphaFoldDB" id="K4A2A6"/>
<keyword evidence="3" id="KW-1185">Reference proteome</keyword>
<dbReference type="EMBL" id="AGNK02001163">
    <property type="status" value="NOT_ANNOTATED_CDS"/>
    <property type="molecule type" value="Genomic_DNA"/>
</dbReference>
<dbReference type="InterPro" id="IPR002156">
    <property type="entry name" value="RNaseH_domain"/>
</dbReference>
<sequence>MDELKWCELQSCSTRVQQSEISFIINEAKDHGQLLESWEVVQVRRECNLVAHELAQLARRNIHTACWLGQAPTCVLDLVTNECNHLPV</sequence>
<dbReference type="GO" id="GO:0004523">
    <property type="term" value="F:RNA-DNA hybrid ribonuclease activity"/>
    <property type="evidence" value="ECO:0007669"/>
    <property type="project" value="InterPro"/>
</dbReference>
<dbReference type="EnsemblPlants" id="KQL25000">
    <property type="protein sequence ID" value="KQL25000"/>
    <property type="gene ID" value="SETIT_033003mg"/>
</dbReference>
<evidence type="ECO:0000259" key="1">
    <source>
        <dbReference type="Pfam" id="PF13456"/>
    </source>
</evidence>
<feature type="domain" description="RNase H type-1" evidence="1">
    <location>
        <begin position="10"/>
        <end position="58"/>
    </location>
</feature>
<reference evidence="3" key="1">
    <citation type="journal article" date="2012" name="Nat. Biotechnol.">
        <title>Reference genome sequence of the model plant Setaria.</title>
        <authorList>
            <person name="Bennetzen J.L."/>
            <person name="Schmutz J."/>
            <person name="Wang H."/>
            <person name="Percifield R."/>
            <person name="Hawkins J."/>
            <person name="Pontaroli A.C."/>
            <person name="Estep M."/>
            <person name="Feng L."/>
            <person name="Vaughn J.N."/>
            <person name="Grimwood J."/>
            <person name="Jenkins J."/>
            <person name="Barry K."/>
            <person name="Lindquist E."/>
            <person name="Hellsten U."/>
            <person name="Deshpande S."/>
            <person name="Wang X."/>
            <person name="Wu X."/>
            <person name="Mitros T."/>
            <person name="Triplett J."/>
            <person name="Yang X."/>
            <person name="Ye C.Y."/>
            <person name="Mauro-Herrera M."/>
            <person name="Wang L."/>
            <person name="Li P."/>
            <person name="Sharma M."/>
            <person name="Sharma R."/>
            <person name="Ronald P.C."/>
            <person name="Panaud O."/>
            <person name="Kellogg E.A."/>
            <person name="Brutnell T.P."/>
            <person name="Doust A.N."/>
            <person name="Tuskan G.A."/>
            <person name="Rokhsar D."/>
            <person name="Devos K.M."/>
        </authorList>
    </citation>
    <scope>NUCLEOTIDE SEQUENCE [LARGE SCALE GENOMIC DNA]</scope>
    <source>
        <strain evidence="3">cv. Yugu1</strain>
    </source>
</reference>
<dbReference type="Proteomes" id="UP000004995">
    <property type="component" value="Unassembled WGS sequence"/>
</dbReference>
<protein>
    <recommendedName>
        <fullName evidence="1">RNase H type-1 domain-containing protein</fullName>
    </recommendedName>
</protein>
<name>K4A2A6_SETIT</name>
<organism evidence="2 3">
    <name type="scientific">Setaria italica</name>
    <name type="common">Foxtail millet</name>
    <name type="synonym">Panicum italicum</name>
    <dbReference type="NCBI Taxonomy" id="4555"/>
    <lineage>
        <taxon>Eukaryota</taxon>
        <taxon>Viridiplantae</taxon>
        <taxon>Streptophyta</taxon>
        <taxon>Embryophyta</taxon>
        <taxon>Tracheophyta</taxon>
        <taxon>Spermatophyta</taxon>
        <taxon>Magnoliopsida</taxon>
        <taxon>Liliopsida</taxon>
        <taxon>Poales</taxon>
        <taxon>Poaceae</taxon>
        <taxon>PACMAD clade</taxon>
        <taxon>Panicoideae</taxon>
        <taxon>Panicodae</taxon>
        <taxon>Paniceae</taxon>
        <taxon>Cenchrinae</taxon>
        <taxon>Setaria</taxon>
    </lineage>
</organism>
<dbReference type="Gramene" id="KQL25000">
    <property type="protein sequence ID" value="KQL25000"/>
    <property type="gene ID" value="SETIT_033003mg"/>
</dbReference>
<dbReference type="InParanoid" id="K4A2A6"/>
<dbReference type="HOGENOM" id="CLU_000680_14_8_1"/>
<evidence type="ECO:0000313" key="3">
    <source>
        <dbReference type="Proteomes" id="UP000004995"/>
    </source>
</evidence>
<reference evidence="2" key="2">
    <citation type="submission" date="2018-08" db="UniProtKB">
        <authorList>
            <consortium name="EnsemblPlants"/>
        </authorList>
    </citation>
    <scope>IDENTIFICATION</scope>
    <source>
        <strain evidence="2">Yugu1</strain>
    </source>
</reference>
<dbReference type="GO" id="GO:0003676">
    <property type="term" value="F:nucleic acid binding"/>
    <property type="evidence" value="ECO:0007669"/>
    <property type="project" value="InterPro"/>
</dbReference>
<accession>K4A2A6</accession>
<evidence type="ECO:0000313" key="2">
    <source>
        <dbReference type="EnsemblPlants" id="KQL25000"/>
    </source>
</evidence>